<name>A0A820KAA8_9BILA</name>
<organism evidence="1 2">
    <name type="scientific">Adineta steineri</name>
    <dbReference type="NCBI Taxonomy" id="433720"/>
    <lineage>
        <taxon>Eukaryota</taxon>
        <taxon>Metazoa</taxon>
        <taxon>Spiralia</taxon>
        <taxon>Gnathifera</taxon>
        <taxon>Rotifera</taxon>
        <taxon>Eurotatoria</taxon>
        <taxon>Bdelloidea</taxon>
        <taxon>Adinetida</taxon>
        <taxon>Adinetidae</taxon>
        <taxon>Adineta</taxon>
    </lineage>
</organism>
<evidence type="ECO:0000313" key="1">
    <source>
        <dbReference type="EMBL" id="CAF4338512.1"/>
    </source>
</evidence>
<dbReference type="Proteomes" id="UP000663881">
    <property type="component" value="Unassembled WGS sequence"/>
</dbReference>
<protein>
    <submittedName>
        <fullName evidence="1">Uncharacterized protein</fullName>
    </submittedName>
</protein>
<gene>
    <name evidence="1" type="ORF">OKA104_LOCUS48155</name>
</gene>
<comment type="caution">
    <text evidence="1">The sequence shown here is derived from an EMBL/GenBank/DDBJ whole genome shotgun (WGS) entry which is preliminary data.</text>
</comment>
<proteinExistence type="predicted"/>
<reference evidence="1" key="1">
    <citation type="submission" date="2021-02" db="EMBL/GenBank/DDBJ databases">
        <authorList>
            <person name="Nowell W R."/>
        </authorList>
    </citation>
    <scope>NUCLEOTIDE SEQUENCE</scope>
</reference>
<dbReference type="EMBL" id="CAJOAY010020348">
    <property type="protein sequence ID" value="CAF4338512.1"/>
    <property type="molecule type" value="Genomic_DNA"/>
</dbReference>
<dbReference type="AlphaFoldDB" id="A0A820KAA8"/>
<feature type="non-terminal residue" evidence="1">
    <location>
        <position position="1"/>
    </location>
</feature>
<accession>A0A820KAA8</accession>
<sequence>EEQAAWGNFNGFGNKEIRRAFVRKVSY</sequence>
<evidence type="ECO:0000313" key="2">
    <source>
        <dbReference type="Proteomes" id="UP000663881"/>
    </source>
</evidence>